<feature type="domain" description="MADS-box" evidence="7">
    <location>
        <begin position="35"/>
        <end position="75"/>
    </location>
</feature>
<dbReference type="Pfam" id="PF00319">
    <property type="entry name" value="SRF-TF"/>
    <property type="match status" value="1"/>
</dbReference>
<dbReference type="GO" id="GO:0046983">
    <property type="term" value="F:protein dimerization activity"/>
    <property type="evidence" value="ECO:0007669"/>
    <property type="project" value="InterPro"/>
</dbReference>
<feature type="compositionally biased region" description="Low complexity" evidence="6">
    <location>
        <begin position="282"/>
        <end position="303"/>
    </location>
</feature>
<dbReference type="Proteomes" id="UP000515124">
    <property type="component" value="Unplaced"/>
</dbReference>
<dbReference type="KEGG" id="pavi:110746100"/>
<dbReference type="RefSeq" id="XP_021802006.1">
    <property type="nucleotide sequence ID" value="XM_021946314.1"/>
</dbReference>
<evidence type="ECO:0000256" key="2">
    <source>
        <dbReference type="ARBA" id="ARBA00023015"/>
    </source>
</evidence>
<keyword evidence="5" id="KW-0539">Nucleus</keyword>
<evidence type="ECO:0000259" key="7">
    <source>
        <dbReference type="PROSITE" id="PS50066"/>
    </source>
</evidence>
<keyword evidence="8" id="KW-1185">Reference proteome</keyword>
<accession>A0A6P5RM38</accession>
<dbReference type="GeneID" id="110746100"/>
<name>A0A6P5RM38_PRUAV</name>
<evidence type="ECO:0000256" key="3">
    <source>
        <dbReference type="ARBA" id="ARBA00023125"/>
    </source>
</evidence>
<dbReference type="PROSITE" id="PS50066">
    <property type="entry name" value="MADS_BOX_2"/>
    <property type="match status" value="1"/>
</dbReference>
<feature type="region of interest" description="Disordered" evidence="6">
    <location>
        <begin position="282"/>
        <end position="311"/>
    </location>
</feature>
<dbReference type="Gramene" id="Pav_sc0006281.1_g040.1.br:mrna">
    <property type="protein sequence ID" value="Pav_sc0006281.1_g040.1.br:CDS:1"/>
    <property type="gene ID" value="Pav_sc0006281.1_g040.1.br"/>
</dbReference>
<dbReference type="SUPFAM" id="SSF55455">
    <property type="entry name" value="SRF-like"/>
    <property type="match status" value="1"/>
</dbReference>
<evidence type="ECO:0000256" key="5">
    <source>
        <dbReference type="ARBA" id="ARBA00023242"/>
    </source>
</evidence>
<sequence>MAPPQLKFKKPKKMKMKPQVLKIDANGGSVLKPALARRMSTLKKKASELSTLCDVTVCVVSVGADSKIETWPENQQDAKSILLKHKNLGKLGKKIEKGSFSARKGTDYSFLETVLEALNERIGVVMMRDGGTKTRTTSTCSFMEFYENIMGTSVLPDPPGQQQSMLLADQVPHHHQQEDYSTTNSDGFYLDDLHIAAAAPSMSSIDDYVSWLMDDHNDIGLMKDYIQFCDSDLAPLPLESQEQQMPLLPPAQMDTNNSDHLGWLLGGGDIGLMEDHIHFYDSDLASPQDPQQQQQPSSLQLPQTNYQLASE</sequence>
<evidence type="ECO:0000256" key="4">
    <source>
        <dbReference type="ARBA" id="ARBA00023163"/>
    </source>
</evidence>
<protein>
    <submittedName>
        <fullName evidence="9">Uncharacterized protein LOC110746100</fullName>
    </submittedName>
</protein>
<keyword evidence="2" id="KW-0805">Transcription regulation</keyword>
<keyword evidence="4" id="KW-0804">Transcription</keyword>
<comment type="subcellular location">
    <subcellularLocation>
        <location evidence="1">Nucleus</location>
    </subcellularLocation>
</comment>
<dbReference type="GO" id="GO:0003677">
    <property type="term" value="F:DNA binding"/>
    <property type="evidence" value="ECO:0007669"/>
    <property type="project" value="UniProtKB-KW"/>
</dbReference>
<evidence type="ECO:0000256" key="1">
    <source>
        <dbReference type="ARBA" id="ARBA00004123"/>
    </source>
</evidence>
<keyword evidence="3" id="KW-0238">DNA-binding</keyword>
<evidence type="ECO:0000313" key="8">
    <source>
        <dbReference type="Proteomes" id="UP000515124"/>
    </source>
</evidence>
<dbReference type="Gene3D" id="3.40.1810.10">
    <property type="entry name" value="Transcription factor, MADS-box"/>
    <property type="match status" value="1"/>
</dbReference>
<dbReference type="InterPro" id="IPR036879">
    <property type="entry name" value="TF_MADSbox_sf"/>
</dbReference>
<dbReference type="AlphaFoldDB" id="A0A6P5RM38"/>
<proteinExistence type="predicted"/>
<evidence type="ECO:0000313" key="9">
    <source>
        <dbReference type="RefSeq" id="XP_021802006.1"/>
    </source>
</evidence>
<reference evidence="9" key="1">
    <citation type="submission" date="2025-08" db="UniProtKB">
        <authorList>
            <consortium name="RefSeq"/>
        </authorList>
    </citation>
    <scope>IDENTIFICATION</scope>
</reference>
<organism evidence="8 9">
    <name type="scientific">Prunus avium</name>
    <name type="common">Cherry</name>
    <name type="synonym">Cerasus avium</name>
    <dbReference type="NCBI Taxonomy" id="42229"/>
    <lineage>
        <taxon>Eukaryota</taxon>
        <taxon>Viridiplantae</taxon>
        <taxon>Streptophyta</taxon>
        <taxon>Embryophyta</taxon>
        <taxon>Tracheophyta</taxon>
        <taxon>Spermatophyta</taxon>
        <taxon>Magnoliopsida</taxon>
        <taxon>eudicotyledons</taxon>
        <taxon>Gunneridae</taxon>
        <taxon>Pentapetalae</taxon>
        <taxon>rosids</taxon>
        <taxon>fabids</taxon>
        <taxon>Rosales</taxon>
        <taxon>Rosaceae</taxon>
        <taxon>Amygdaloideae</taxon>
        <taxon>Amygdaleae</taxon>
        <taxon>Prunus</taxon>
    </lineage>
</organism>
<gene>
    <name evidence="9" type="primary">LOC110746100</name>
</gene>
<evidence type="ECO:0000256" key="6">
    <source>
        <dbReference type="SAM" id="MobiDB-lite"/>
    </source>
</evidence>
<dbReference type="GO" id="GO:0005634">
    <property type="term" value="C:nucleus"/>
    <property type="evidence" value="ECO:0007669"/>
    <property type="project" value="UniProtKB-SubCell"/>
</dbReference>
<dbReference type="InterPro" id="IPR002100">
    <property type="entry name" value="TF_MADSbox"/>
</dbReference>